<dbReference type="Gene3D" id="2.60.40.420">
    <property type="entry name" value="Cupredoxins - blue copper proteins"/>
    <property type="match status" value="1"/>
</dbReference>
<keyword evidence="2" id="KW-0325">Glycoprotein</keyword>
<dbReference type="InterPro" id="IPR003245">
    <property type="entry name" value="Phytocyanin_dom"/>
</dbReference>
<gene>
    <name evidence="5" type="ORF">BUALT_Bualt01G0194700</name>
</gene>
<dbReference type="SUPFAM" id="SSF49503">
    <property type="entry name" value="Cupredoxins"/>
    <property type="match status" value="1"/>
</dbReference>
<organism evidence="5 6">
    <name type="scientific">Buddleja alternifolia</name>
    <dbReference type="NCBI Taxonomy" id="168488"/>
    <lineage>
        <taxon>Eukaryota</taxon>
        <taxon>Viridiplantae</taxon>
        <taxon>Streptophyta</taxon>
        <taxon>Embryophyta</taxon>
        <taxon>Tracheophyta</taxon>
        <taxon>Spermatophyta</taxon>
        <taxon>Magnoliopsida</taxon>
        <taxon>eudicotyledons</taxon>
        <taxon>Gunneridae</taxon>
        <taxon>Pentapetalae</taxon>
        <taxon>asterids</taxon>
        <taxon>lamiids</taxon>
        <taxon>Lamiales</taxon>
        <taxon>Scrophulariaceae</taxon>
        <taxon>Buddlejeae</taxon>
        <taxon>Buddleja</taxon>
    </lineage>
</organism>
<feature type="signal peptide" evidence="3">
    <location>
        <begin position="1"/>
        <end position="19"/>
    </location>
</feature>
<evidence type="ECO:0000313" key="6">
    <source>
        <dbReference type="Proteomes" id="UP000826271"/>
    </source>
</evidence>
<keyword evidence="6" id="KW-1185">Reference proteome</keyword>
<feature type="chain" id="PRO_5043697873" description="Phytocyanin domain-containing protein" evidence="3">
    <location>
        <begin position="20"/>
        <end position="176"/>
    </location>
</feature>
<dbReference type="EMBL" id="WHWC01000001">
    <property type="protein sequence ID" value="KAG8391505.1"/>
    <property type="molecule type" value="Genomic_DNA"/>
</dbReference>
<dbReference type="GO" id="GO:0005886">
    <property type="term" value="C:plasma membrane"/>
    <property type="evidence" value="ECO:0007669"/>
    <property type="project" value="TreeGrafter"/>
</dbReference>
<evidence type="ECO:0000256" key="1">
    <source>
        <dbReference type="ARBA" id="ARBA00022723"/>
    </source>
</evidence>
<proteinExistence type="predicted"/>
<sequence>MAKAIAILVLLLISPAAYAVTYTVGGNRGWTTGIDYVTWTTGQTFTTNDSLVFNFDSSHDVDEVSPADFVSCNTGNPISSSSSNPTTISLTTVGTRYFICPRSNHCARGQRLIVIVASGTFPPGTPLPPLDIDPSLWPVSPRVNDEAAGATSIWGAKSSLMVGFSLVLTALIGIMG</sequence>
<dbReference type="GO" id="GO:0009055">
    <property type="term" value="F:electron transfer activity"/>
    <property type="evidence" value="ECO:0007669"/>
    <property type="project" value="InterPro"/>
</dbReference>
<feature type="domain" description="Phytocyanin" evidence="4">
    <location>
        <begin position="20"/>
        <end position="118"/>
    </location>
</feature>
<comment type="caution">
    <text evidence="5">The sequence shown here is derived from an EMBL/GenBank/DDBJ whole genome shotgun (WGS) entry which is preliminary data.</text>
</comment>
<evidence type="ECO:0000256" key="3">
    <source>
        <dbReference type="SAM" id="SignalP"/>
    </source>
</evidence>
<dbReference type="InterPro" id="IPR039391">
    <property type="entry name" value="Phytocyanin-like"/>
</dbReference>
<dbReference type="GO" id="GO:0046872">
    <property type="term" value="F:metal ion binding"/>
    <property type="evidence" value="ECO:0007669"/>
    <property type="project" value="UniProtKB-KW"/>
</dbReference>
<dbReference type="Pfam" id="PF02298">
    <property type="entry name" value="Cu_bind_like"/>
    <property type="match status" value="1"/>
</dbReference>
<reference evidence="5" key="1">
    <citation type="submission" date="2019-10" db="EMBL/GenBank/DDBJ databases">
        <authorList>
            <person name="Zhang R."/>
            <person name="Pan Y."/>
            <person name="Wang J."/>
            <person name="Ma R."/>
            <person name="Yu S."/>
        </authorList>
    </citation>
    <scope>NUCLEOTIDE SEQUENCE</scope>
    <source>
        <strain evidence="5">LA-IB0</strain>
        <tissue evidence="5">Leaf</tissue>
    </source>
</reference>
<keyword evidence="3" id="KW-0732">Signal</keyword>
<dbReference type="FunFam" id="2.60.40.420:FF:000003">
    <property type="entry name" value="Blue copper"/>
    <property type="match status" value="1"/>
</dbReference>
<protein>
    <recommendedName>
        <fullName evidence="4">Phytocyanin domain-containing protein</fullName>
    </recommendedName>
</protein>
<dbReference type="AlphaFoldDB" id="A0AAV6YCN2"/>
<evidence type="ECO:0000313" key="5">
    <source>
        <dbReference type="EMBL" id="KAG8391505.1"/>
    </source>
</evidence>
<keyword evidence="1" id="KW-0479">Metal-binding</keyword>
<dbReference type="PROSITE" id="PS51485">
    <property type="entry name" value="PHYTOCYANIN"/>
    <property type="match status" value="1"/>
</dbReference>
<name>A0AAV6YCN2_9LAMI</name>
<evidence type="ECO:0000259" key="4">
    <source>
        <dbReference type="PROSITE" id="PS51485"/>
    </source>
</evidence>
<dbReference type="Proteomes" id="UP000826271">
    <property type="component" value="Unassembled WGS sequence"/>
</dbReference>
<dbReference type="PANTHER" id="PTHR33021:SF193">
    <property type="entry name" value="OS06G0218600 PROTEIN"/>
    <property type="match status" value="1"/>
</dbReference>
<evidence type="ECO:0000256" key="2">
    <source>
        <dbReference type="ARBA" id="ARBA00023180"/>
    </source>
</evidence>
<accession>A0AAV6YCN2</accession>
<dbReference type="PANTHER" id="PTHR33021">
    <property type="entry name" value="BLUE COPPER PROTEIN"/>
    <property type="match status" value="1"/>
</dbReference>
<dbReference type="InterPro" id="IPR008972">
    <property type="entry name" value="Cupredoxin"/>
</dbReference>